<protein>
    <recommendedName>
        <fullName evidence="4">DUF2189 domain-containing protein</fullName>
    </recommendedName>
</protein>
<keyword evidence="1" id="KW-0812">Transmembrane</keyword>
<keyword evidence="1" id="KW-1133">Transmembrane helix</keyword>
<dbReference type="Pfam" id="PF09955">
    <property type="entry name" value="DUF2189"/>
    <property type="match status" value="1"/>
</dbReference>
<accession>A0A2H5EXS1</accession>
<evidence type="ECO:0000313" key="2">
    <source>
        <dbReference type="EMBL" id="AUH64106.1"/>
    </source>
</evidence>
<dbReference type="Proteomes" id="UP000234530">
    <property type="component" value="Chromosome"/>
</dbReference>
<proteinExistence type="predicted"/>
<feature type="transmembrane region" description="Helical" evidence="1">
    <location>
        <begin position="248"/>
        <end position="272"/>
    </location>
</feature>
<reference evidence="2 3" key="1">
    <citation type="journal article" date="2013" name="Antonie Van Leeuwenhoek">
        <title>Paracoccus zhejiangensis sp. nov., isolated from activated sludge in wastewater-treatment system.</title>
        <authorList>
            <person name="Wu Z.G."/>
            <person name="Zhang D.F."/>
            <person name="Liu Y.L."/>
            <person name="Wang F."/>
            <person name="Jiang X."/>
            <person name="Li C."/>
            <person name="Li S.P."/>
            <person name="Hong Q."/>
            <person name="Li W.J."/>
        </authorList>
    </citation>
    <scope>NUCLEOTIDE SEQUENCE [LARGE SCALE GENOMIC DNA]</scope>
    <source>
        <strain evidence="2 3">J6</strain>
    </source>
</reference>
<feature type="transmembrane region" description="Helical" evidence="1">
    <location>
        <begin position="142"/>
        <end position="167"/>
    </location>
</feature>
<keyword evidence="3" id="KW-1185">Reference proteome</keyword>
<dbReference type="KEGG" id="pzh:CX676_08020"/>
<dbReference type="InterPro" id="IPR018692">
    <property type="entry name" value="DUF2189"/>
</dbReference>
<gene>
    <name evidence="2" type="ORF">CX676_08020</name>
</gene>
<evidence type="ECO:0000256" key="1">
    <source>
        <dbReference type="SAM" id="Phobius"/>
    </source>
</evidence>
<name>A0A2H5EXS1_9RHOB</name>
<dbReference type="AlphaFoldDB" id="A0A2H5EXS1"/>
<dbReference type="EMBL" id="CP025430">
    <property type="protein sequence ID" value="AUH64106.1"/>
    <property type="molecule type" value="Genomic_DNA"/>
</dbReference>
<dbReference type="RefSeq" id="WP_101752146.1">
    <property type="nucleotide sequence ID" value="NZ_CP025430.1"/>
</dbReference>
<sequence length="295" mass="31252">MTRQTIGNPLSWSAQSLAGIGRGLGEAVDGIGSHAMTRPKINRIGPADLRAALRAGASDFAALRSDVIAAMVLYPVIGFILAVWTFNAGQVHLLFPLAAGFPLIGPVAAIGLYEMSRRREEGKETDWRAALSTLRGRVLGPVLMLAMLLMAIFVLWLFAAHAIWAATLGPEPSVGLRAFLQDTFSTSAGWAMIVVGMGVGFVFAAVVLCISLVSFPMLIDRPVGVPVALATSLAVARENPGTTALWGLVVAVALLLGMIPFFAGLIIVLPILGHATWHLYRRAVSYPDQTARSDG</sequence>
<organism evidence="2 3">
    <name type="scientific">Paracoccus zhejiangensis</name>
    <dbReference type="NCBI Taxonomy" id="1077935"/>
    <lineage>
        <taxon>Bacteria</taxon>
        <taxon>Pseudomonadati</taxon>
        <taxon>Pseudomonadota</taxon>
        <taxon>Alphaproteobacteria</taxon>
        <taxon>Rhodobacterales</taxon>
        <taxon>Paracoccaceae</taxon>
        <taxon>Paracoccus</taxon>
    </lineage>
</organism>
<evidence type="ECO:0000313" key="3">
    <source>
        <dbReference type="Proteomes" id="UP000234530"/>
    </source>
</evidence>
<dbReference type="OrthoDB" id="9809543at2"/>
<evidence type="ECO:0008006" key="4">
    <source>
        <dbReference type="Google" id="ProtNLM"/>
    </source>
</evidence>
<feature type="transmembrane region" description="Helical" evidence="1">
    <location>
        <begin position="67"/>
        <end position="87"/>
    </location>
</feature>
<keyword evidence="1" id="KW-0472">Membrane</keyword>
<feature type="transmembrane region" description="Helical" evidence="1">
    <location>
        <begin position="187"/>
        <end position="211"/>
    </location>
</feature>
<feature type="transmembrane region" description="Helical" evidence="1">
    <location>
        <begin position="93"/>
        <end position="113"/>
    </location>
</feature>